<dbReference type="Proteomes" id="UP000030701">
    <property type="component" value="Unassembled WGS sequence"/>
</dbReference>
<protein>
    <submittedName>
        <fullName evidence="2">Uncharacterized protein</fullName>
    </submittedName>
</protein>
<dbReference type="AlphaFoldDB" id="X0LX39"/>
<dbReference type="HOGENOM" id="CLU_2333668_0_0_1"/>
<name>X0LX39_FUSOX</name>
<evidence type="ECO:0000313" key="2">
    <source>
        <dbReference type="EMBL" id="EXM13035.1"/>
    </source>
</evidence>
<feature type="region of interest" description="Disordered" evidence="1">
    <location>
        <begin position="75"/>
        <end position="98"/>
    </location>
</feature>
<reference evidence="2" key="2">
    <citation type="submission" date="2014-03" db="EMBL/GenBank/DDBJ databases">
        <title>The Genome Annotation of Fusarium oxysporum Cotton.</title>
        <authorList>
            <consortium name="The Broad Institute Genomics Platform"/>
            <person name="Ma L.-J."/>
            <person name="Corby-Kistler H."/>
            <person name="Broz K."/>
            <person name="Gale L.R."/>
            <person name="Jonkers W."/>
            <person name="O'Donnell K."/>
            <person name="Ploetz R."/>
            <person name="Steinberg C."/>
            <person name="Schwartz D.C."/>
            <person name="VanEtten H."/>
            <person name="Zhou S."/>
            <person name="Young S.K."/>
            <person name="Zeng Q."/>
            <person name="Gargeya S."/>
            <person name="Fitzgerald M."/>
            <person name="Abouelleil A."/>
            <person name="Alvarado L."/>
            <person name="Chapman S.B."/>
            <person name="Gainer-Dewar J."/>
            <person name="Goldberg J."/>
            <person name="Griggs A."/>
            <person name="Gujja S."/>
            <person name="Hansen M."/>
            <person name="Howarth C."/>
            <person name="Imamovic A."/>
            <person name="Ireland A."/>
            <person name="Larimer J."/>
            <person name="McCowan C."/>
            <person name="Murphy C."/>
            <person name="Pearson M."/>
            <person name="Poon T.W."/>
            <person name="Priest M."/>
            <person name="Roberts A."/>
            <person name="Saif S."/>
            <person name="Shea T."/>
            <person name="Sykes S."/>
            <person name="Wortman J."/>
            <person name="Nusbaum C."/>
            <person name="Birren B."/>
        </authorList>
    </citation>
    <scope>NUCLEOTIDE SEQUENCE</scope>
    <source>
        <strain evidence="2">25433</strain>
    </source>
</reference>
<reference evidence="2" key="1">
    <citation type="submission" date="2011-11" db="EMBL/GenBank/DDBJ databases">
        <title>The Genome Sequence of Fusarium oxysporum Cotton.</title>
        <authorList>
            <consortium name="The Broad Institute Genome Sequencing Platform"/>
            <person name="Ma L.-J."/>
            <person name="Gale L.R."/>
            <person name="Schwartz D.C."/>
            <person name="Zhou S."/>
            <person name="Corby-Kistler H."/>
            <person name="Young S.K."/>
            <person name="Zeng Q."/>
            <person name="Gargeya S."/>
            <person name="Fitzgerald M."/>
            <person name="Haas B."/>
            <person name="Abouelleil A."/>
            <person name="Alvarado L."/>
            <person name="Arachchi H.M."/>
            <person name="Berlin A."/>
            <person name="Brown A."/>
            <person name="Chapman S.B."/>
            <person name="Chen Z."/>
            <person name="Dunbar C."/>
            <person name="Freedman E."/>
            <person name="Gearin G."/>
            <person name="Goldberg J."/>
            <person name="Griggs A."/>
            <person name="Gujja S."/>
            <person name="Heiman D."/>
            <person name="Howarth C."/>
            <person name="Larson L."/>
            <person name="Lui A."/>
            <person name="MacDonald P.J.P."/>
            <person name="Montmayeur A."/>
            <person name="Murphy C."/>
            <person name="Neiman D."/>
            <person name="Pearson M."/>
            <person name="Priest M."/>
            <person name="Roberts A."/>
            <person name="Saif S."/>
            <person name="Shea T."/>
            <person name="Shenoy N."/>
            <person name="Sisk P."/>
            <person name="Stolte C."/>
            <person name="Sykes S."/>
            <person name="Wortman J."/>
            <person name="Nusbaum C."/>
            <person name="Birren B."/>
        </authorList>
    </citation>
    <scope>NUCLEOTIDE SEQUENCE [LARGE SCALE GENOMIC DNA]</scope>
    <source>
        <strain evidence="2">25433</strain>
    </source>
</reference>
<proteinExistence type="predicted"/>
<dbReference type="EMBL" id="KK035337">
    <property type="protein sequence ID" value="EXM13035.1"/>
    <property type="molecule type" value="Genomic_DNA"/>
</dbReference>
<organism evidence="2">
    <name type="scientific">Fusarium oxysporum f. sp. vasinfectum 25433</name>
    <dbReference type="NCBI Taxonomy" id="1089449"/>
    <lineage>
        <taxon>Eukaryota</taxon>
        <taxon>Fungi</taxon>
        <taxon>Dikarya</taxon>
        <taxon>Ascomycota</taxon>
        <taxon>Pezizomycotina</taxon>
        <taxon>Sordariomycetes</taxon>
        <taxon>Hypocreomycetidae</taxon>
        <taxon>Hypocreales</taxon>
        <taxon>Nectriaceae</taxon>
        <taxon>Fusarium</taxon>
        <taxon>Fusarium oxysporum species complex</taxon>
    </lineage>
</organism>
<evidence type="ECO:0000256" key="1">
    <source>
        <dbReference type="SAM" id="MobiDB-lite"/>
    </source>
</evidence>
<gene>
    <name evidence="2" type="ORF">FOTG_18499</name>
</gene>
<accession>X0LX39</accession>
<sequence length="98" mass="11054">MSRVFFKIPRLLLRQSSTKFRSFCLYGWCSSQRRRLYIRPSTISLMALATGPALLSAGVRRPICPFLGLLSMTSPAERASPSRPPSVKFEPTKTHLLI</sequence>